<feature type="transmembrane region" description="Helical" evidence="9">
    <location>
        <begin position="62"/>
        <end position="81"/>
    </location>
</feature>
<evidence type="ECO:0000256" key="6">
    <source>
        <dbReference type="ARBA" id="ARBA00022989"/>
    </source>
</evidence>
<feature type="transmembrane region" description="Helical" evidence="9">
    <location>
        <begin position="30"/>
        <end position="50"/>
    </location>
</feature>
<evidence type="ECO:0000256" key="9">
    <source>
        <dbReference type="RuleBase" id="RU369079"/>
    </source>
</evidence>
<evidence type="ECO:0000256" key="2">
    <source>
        <dbReference type="ARBA" id="ARBA00022448"/>
    </source>
</evidence>
<dbReference type="Pfam" id="PF04290">
    <property type="entry name" value="DctQ"/>
    <property type="match status" value="1"/>
</dbReference>
<organism evidence="11 12">
    <name type="scientific">Yoonia rosea</name>
    <dbReference type="NCBI Taxonomy" id="287098"/>
    <lineage>
        <taxon>Bacteria</taxon>
        <taxon>Pseudomonadati</taxon>
        <taxon>Pseudomonadota</taxon>
        <taxon>Alphaproteobacteria</taxon>
        <taxon>Rhodobacterales</taxon>
        <taxon>Paracoccaceae</taxon>
        <taxon>Yoonia</taxon>
    </lineage>
</organism>
<feature type="transmembrane region" description="Helical" evidence="9">
    <location>
        <begin position="96"/>
        <end position="113"/>
    </location>
</feature>
<keyword evidence="7 9" id="KW-0472">Membrane</keyword>
<dbReference type="InterPro" id="IPR055348">
    <property type="entry name" value="DctQ"/>
</dbReference>
<keyword evidence="12" id="KW-1185">Reference proteome</keyword>
<keyword evidence="3" id="KW-1003">Cell membrane</keyword>
<evidence type="ECO:0000256" key="1">
    <source>
        <dbReference type="ARBA" id="ARBA00004429"/>
    </source>
</evidence>
<evidence type="ECO:0000313" key="12">
    <source>
        <dbReference type="Proteomes" id="UP000186997"/>
    </source>
</evidence>
<keyword evidence="2 9" id="KW-0813">Transport</keyword>
<dbReference type="Proteomes" id="UP000186997">
    <property type="component" value="Unassembled WGS sequence"/>
</dbReference>
<dbReference type="PANTHER" id="PTHR35011">
    <property type="entry name" value="2,3-DIKETO-L-GULONATE TRAP TRANSPORTER SMALL PERMEASE PROTEIN YIAM"/>
    <property type="match status" value="1"/>
</dbReference>
<comment type="caution">
    <text evidence="9">Lacks conserved residue(s) required for the propagation of feature annotation.</text>
</comment>
<comment type="subunit">
    <text evidence="9">The complex comprises the extracytoplasmic solute receptor protein and the two transmembrane proteins.</text>
</comment>
<keyword evidence="6 9" id="KW-1133">Transmembrane helix</keyword>
<dbReference type="InterPro" id="IPR007387">
    <property type="entry name" value="TRAP_DctQ"/>
</dbReference>
<keyword evidence="4 9" id="KW-0997">Cell inner membrane</keyword>
<evidence type="ECO:0000256" key="5">
    <source>
        <dbReference type="ARBA" id="ARBA00022692"/>
    </source>
</evidence>
<evidence type="ECO:0000256" key="4">
    <source>
        <dbReference type="ARBA" id="ARBA00022519"/>
    </source>
</evidence>
<name>A0A1R3XIM7_9RHOB</name>
<dbReference type="GO" id="GO:0005886">
    <property type="term" value="C:plasma membrane"/>
    <property type="evidence" value="ECO:0007669"/>
    <property type="project" value="UniProtKB-SubCell"/>
</dbReference>
<sequence>MSIIAEAVAVIPALFSGSAWEKRQAFDADGMWLFCFVYTFLGGLAAHYFYRFFPFMERHLERTISVVMYLIIAGIICWGVIDRFVFSSQWSGSTTIPPFLFMVMAWFACSYNVKLRTHLSFSEFRSKMPPTGQMATLTLDAALWLGFCWIAITTSLRFTALSADNFQLVDGVDDVMKWWFYTTIPIAFTLMAGRVFGNWIEDWNNYKSGDQIIKQAVIGGDV</sequence>
<evidence type="ECO:0000256" key="7">
    <source>
        <dbReference type="ARBA" id="ARBA00023136"/>
    </source>
</evidence>
<gene>
    <name evidence="11" type="ORF">SAMN05421665_3364</name>
</gene>
<comment type="subcellular location">
    <subcellularLocation>
        <location evidence="1 9">Cell inner membrane</location>
        <topology evidence="1 9">Multi-pass membrane protein</topology>
    </subcellularLocation>
</comment>
<accession>A0A1R3XIM7</accession>
<dbReference type="OrthoDB" id="6116361at2"/>
<feature type="transmembrane region" description="Helical" evidence="9">
    <location>
        <begin position="134"/>
        <end position="158"/>
    </location>
</feature>
<evidence type="ECO:0000313" key="11">
    <source>
        <dbReference type="EMBL" id="SIT91446.1"/>
    </source>
</evidence>
<reference evidence="12" key="1">
    <citation type="submission" date="2017-01" db="EMBL/GenBank/DDBJ databases">
        <authorList>
            <person name="Varghese N."/>
            <person name="Submissions S."/>
        </authorList>
    </citation>
    <scope>NUCLEOTIDE SEQUENCE [LARGE SCALE GENOMIC DNA]</scope>
    <source>
        <strain evidence="12">DSM 29591</strain>
    </source>
</reference>
<dbReference type="AlphaFoldDB" id="A0A1R3XIM7"/>
<keyword evidence="5 9" id="KW-0812">Transmembrane</keyword>
<protein>
    <recommendedName>
        <fullName evidence="9">TRAP transporter small permease protein</fullName>
    </recommendedName>
</protein>
<comment type="function">
    <text evidence="9">Part of the tripartite ATP-independent periplasmic (TRAP) transport system.</text>
</comment>
<dbReference type="EMBL" id="FTPR01000004">
    <property type="protein sequence ID" value="SIT91446.1"/>
    <property type="molecule type" value="Genomic_DNA"/>
</dbReference>
<comment type="similarity">
    <text evidence="8 9">Belongs to the TRAP transporter small permease family.</text>
</comment>
<dbReference type="RefSeq" id="WP_055296156.1">
    <property type="nucleotide sequence ID" value="NZ_FTPR01000004.1"/>
</dbReference>
<feature type="transmembrane region" description="Helical" evidence="9">
    <location>
        <begin position="178"/>
        <end position="197"/>
    </location>
</feature>
<dbReference type="GO" id="GO:0022857">
    <property type="term" value="F:transmembrane transporter activity"/>
    <property type="evidence" value="ECO:0007669"/>
    <property type="project" value="UniProtKB-UniRule"/>
</dbReference>
<feature type="domain" description="Tripartite ATP-independent periplasmic transporters DctQ component" evidence="10">
    <location>
        <begin position="72"/>
        <end position="203"/>
    </location>
</feature>
<proteinExistence type="inferred from homology"/>
<evidence type="ECO:0000256" key="8">
    <source>
        <dbReference type="ARBA" id="ARBA00038436"/>
    </source>
</evidence>
<dbReference type="STRING" id="287098.SAMN05421665_3364"/>
<evidence type="ECO:0000256" key="3">
    <source>
        <dbReference type="ARBA" id="ARBA00022475"/>
    </source>
</evidence>
<evidence type="ECO:0000259" key="10">
    <source>
        <dbReference type="Pfam" id="PF04290"/>
    </source>
</evidence>